<accession>A0A2A5C7X9</accession>
<dbReference type="Proteomes" id="UP000228987">
    <property type="component" value="Unassembled WGS sequence"/>
</dbReference>
<evidence type="ECO:0008006" key="3">
    <source>
        <dbReference type="Google" id="ProtNLM"/>
    </source>
</evidence>
<dbReference type="EMBL" id="NVWI01000011">
    <property type="protein sequence ID" value="PCJ39984.1"/>
    <property type="molecule type" value="Genomic_DNA"/>
</dbReference>
<dbReference type="AlphaFoldDB" id="A0A2A5C7X9"/>
<reference evidence="2" key="1">
    <citation type="submission" date="2017-08" db="EMBL/GenBank/DDBJ databases">
        <title>A dynamic microbial community with high functional redundancy inhabits the cold, oxic subseafloor aquifer.</title>
        <authorList>
            <person name="Tully B.J."/>
            <person name="Wheat C.G."/>
            <person name="Glazer B.T."/>
            <person name="Huber J.A."/>
        </authorList>
    </citation>
    <scope>NUCLEOTIDE SEQUENCE [LARGE SCALE GENOMIC DNA]</scope>
</reference>
<comment type="caution">
    <text evidence="1">The sequence shown here is derived from an EMBL/GenBank/DDBJ whole genome shotgun (WGS) entry which is preliminary data.</text>
</comment>
<evidence type="ECO:0000313" key="2">
    <source>
        <dbReference type="Proteomes" id="UP000228987"/>
    </source>
</evidence>
<evidence type="ECO:0000313" key="1">
    <source>
        <dbReference type="EMBL" id="PCJ39984.1"/>
    </source>
</evidence>
<dbReference type="Pfam" id="PF07023">
    <property type="entry name" value="DUF1315"/>
    <property type="match status" value="1"/>
</dbReference>
<proteinExistence type="predicted"/>
<name>A0A2A5C7X9_9GAMM</name>
<dbReference type="InterPro" id="IPR009749">
    <property type="entry name" value="DUF1315"/>
</dbReference>
<sequence length="91" mass="10453">MDNTPENFEELLSSITPEVHTKLKQAIELGRWENGDRLSKEQVELCMQAVIAYDEVHLNEEEKIGYIDRTKLRVKSGAKPGSKVESKETRH</sequence>
<protein>
    <recommendedName>
        <fullName evidence="3">DUF1315 domain-containing protein</fullName>
    </recommendedName>
</protein>
<organism evidence="1 2">
    <name type="scientific">SAR86 cluster bacterium</name>
    <dbReference type="NCBI Taxonomy" id="2030880"/>
    <lineage>
        <taxon>Bacteria</taxon>
        <taxon>Pseudomonadati</taxon>
        <taxon>Pseudomonadota</taxon>
        <taxon>Gammaproteobacteria</taxon>
        <taxon>SAR86 cluster</taxon>
    </lineage>
</organism>
<gene>
    <name evidence="1" type="ORF">COA71_12480</name>
</gene>